<dbReference type="AlphaFoldDB" id="A0A4P9WJX2"/>
<proteinExistence type="predicted"/>
<dbReference type="EMBL" id="KZ994381">
    <property type="protein sequence ID" value="RKO93084.1"/>
    <property type="molecule type" value="Genomic_DNA"/>
</dbReference>
<gene>
    <name evidence="2" type="ORF">BDK51DRAFT_51455</name>
</gene>
<feature type="region of interest" description="Disordered" evidence="1">
    <location>
        <begin position="695"/>
        <end position="730"/>
    </location>
</feature>
<feature type="compositionally biased region" description="Low complexity" evidence="1">
    <location>
        <begin position="224"/>
        <end position="234"/>
    </location>
</feature>
<feature type="region of interest" description="Disordered" evidence="1">
    <location>
        <begin position="779"/>
        <end position="814"/>
    </location>
</feature>
<feature type="compositionally biased region" description="Pro residues" evidence="1">
    <location>
        <begin position="695"/>
        <end position="708"/>
    </location>
</feature>
<evidence type="ECO:0000313" key="3">
    <source>
        <dbReference type="Proteomes" id="UP000269721"/>
    </source>
</evidence>
<evidence type="ECO:0000313" key="2">
    <source>
        <dbReference type="EMBL" id="RKO93084.1"/>
    </source>
</evidence>
<feature type="compositionally biased region" description="Basic and acidic residues" evidence="1">
    <location>
        <begin position="43"/>
        <end position="56"/>
    </location>
</feature>
<feature type="compositionally biased region" description="Low complexity" evidence="1">
    <location>
        <begin position="504"/>
        <end position="550"/>
    </location>
</feature>
<feature type="region of interest" description="Disordered" evidence="1">
    <location>
        <begin position="224"/>
        <end position="249"/>
    </location>
</feature>
<reference evidence="3" key="1">
    <citation type="journal article" date="2018" name="Nat. Microbiol.">
        <title>Leveraging single-cell genomics to expand the fungal tree of life.</title>
        <authorList>
            <person name="Ahrendt S.R."/>
            <person name="Quandt C.A."/>
            <person name="Ciobanu D."/>
            <person name="Clum A."/>
            <person name="Salamov A."/>
            <person name="Andreopoulos B."/>
            <person name="Cheng J.F."/>
            <person name="Woyke T."/>
            <person name="Pelin A."/>
            <person name="Henrissat B."/>
            <person name="Reynolds N.K."/>
            <person name="Benny G.L."/>
            <person name="Smith M.E."/>
            <person name="James T.Y."/>
            <person name="Grigoriev I.V."/>
        </authorList>
    </citation>
    <scope>NUCLEOTIDE SEQUENCE [LARGE SCALE GENOMIC DNA]</scope>
</reference>
<dbReference type="OrthoDB" id="2129662at2759"/>
<dbReference type="PANTHER" id="PTHR48125">
    <property type="entry name" value="LP07818P1"/>
    <property type="match status" value="1"/>
</dbReference>
<evidence type="ECO:0000256" key="1">
    <source>
        <dbReference type="SAM" id="MobiDB-lite"/>
    </source>
</evidence>
<sequence>MNPPPQQQRWHAVNQEQWDPILPQPTKSQHPESLLFHDQLPYPHRDSTLPSVEERSQLPPIPPVSFNFDPQTPLGDWIWTQHSFSPSTFPDLPPPNFRLQNELETESPVLLMPLNVDTTSFKGFEDFGSEDIGDWKPSNAYLQRTPLLVPVDPLTHFDDLPNRVITEPAFGGASPGAPPSPAPSLPLVQSAPSPPAVPLPTVAPSTAPAHPFVNVYAHAPAPAPVHAHATATRPAAPPSKTPAKPRQLKGTVSLNESVACGACYERTAVLLLRGPQSSLDAPRHYDLVCLMCSAASPLNGASLESVEPAPASAKRKQREPGARTLIACDACSRQIGIGAMRVFADEGDAQKGRRCVEPAFEMEPVCAKCWDKYRLCSACGGGGKHRTGKWRPRELFKEGRKTCSLSHERLGKPIFEFEFRRSPSEISTSDLAAIETFWSGNYLSHYGQAREMEAYTGYESLPKLQDRISNAWLAAKAFMQAESTIGRRYVVLMWSTGTFKKKSSASSAASPSFPSAFSDTSSRSSTPSRSPSPSTPTSASPSPIASPSPSRRVTGFACVELDVNSGVLYASFTHFNPHSHSTIGSSYHKLLHGILADLRTNVPTPSPSPISAFFIPDRQRVGGPTGPRPVTSVLSWKGLEFIPLEEYVKKHSVPIEIFDPDRVVRLRDAGFDLLVAPFDEVLAWVDAVVRRGKPPPFPEARATPPDPFRPSLKGGIASHQSTPSPGVHGLDQVRAKSEGNRNMNWYIPEEGNAQNLVFVLRSCRGHGPIWSHRNYAEDSPFASPASNVSAETGGGGRAGGPMQEGEGNGGSLAI</sequence>
<feature type="region of interest" description="Disordered" evidence="1">
    <location>
        <begin position="167"/>
        <end position="194"/>
    </location>
</feature>
<organism evidence="2 3">
    <name type="scientific">Blyttiomyces helicus</name>
    <dbReference type="NCBI Taxonomy" id="388810"/>
    <lineage>
        <taxon>Eukaryota</taxon>
        <taxon>Fungi</taxon>
        <taxon>Fungi incertae sedis</taxon>
        <taxon>Chytridiomycota</taxon>
        <taxon>Chytridiomycota incertae sedis</taxon>
        <taxon>Chytridiomycetes</taxon>
        <taxon>Chytridiomycetes incertae sedis</taxon>
        <taxon>Blyttiomyces</taxon>
    </lineage>
</organism>
<dbReference type="PANTHER" id="PTHR48125:SF12">
    <property type="entry name" value="AT HOOK TRANSCRIPTION FACTOR FAMILY-RELATED"/>
    <property type="match status" value="1"/>
</dbReference>
<feature type="region of interest" description="Disordered" evidence="1">
    <location>
        <begin position="1"/>
        <end position="63"/>
    </location>
</feature>
<keyword evidence="3" id="KW-1185">Reference proteome</keyword>
<protein>
    <submittedName>
        <fullName evidence="2">Uncharacterized protein</fullName>
    </submittedName>
</protein>
<feature type="region of interest" description="Disordered" evidence="1">
    <location>
        <begin position="503"/>
        <end position="550"/>
    </location>
</feature>
<dbReference type="Proteomes" id="UP000269721">
    <property type="component" value="Unassembled WGS sequence"/>
</dbReference>
<name>A0A4P9WJX2_9FUNG</name>
<accession>A0A4P9WJX2</accession>